<gene>
    <name evidence="2" type="ORF">SEUCBS140593_005478</name>
</gene>
<evidence type="ECO:0000256" key="1">
    <source>
        <dbReference type="SAM" id="MobiDB-lite"/>
    </source>
</evidence>
<feature type="region of interest" description="Disordered" evidence="1">
    <location>
        <begin position="1"/>
        <end position="36"/>
    </location>
</feature>
<evidence type="ECO:0000313" key="2">
    <source>
        <dbReference type="EMBL" id="CAK7224160.1"/>
    </source>
</evidence>
<evidence type="ECO:0000313" key="3">
    <source>
        <dbReference type="Proteomes" id="UP001642482"/>
    </source>
</evidence>
<dbReference type="EMBL" id="CAWUHD010000053">
    <property type="protein sequence ID" value="CAK7224160.1"/>
    <property type="molecule type" value="Genomic_DNA"/>
</dbReference>
<sequence length="96" mass="10652">MTFTTHAQTLKPLAPRSIENTDINPDPTRYQIQPEPTFNSDMSEILGLNESWWEPIPIEKASKTSELSNAAPARSGGSVVWALRGSWPVCWLGVLD</sequence>
<keyword evidence="3" id="KW-1185">Reference proteome</keyword>
<name>A0ABP0BXN4_9PEZI</name>
<organism evidence="2 3">
    <name type="scientific">Sporothrix eucalyptigena</name>
    <dbReference type="NCBI Taxonomy" id="1812306"/>
    <lineage>
        <taxon>Eukaryota</taxon>
        <taxon>Fungi</taxon>
        <taxon>Dikarya</taxon>
        <taxon>Ascomycota</taxon>
        <taxon>Pezizomycotina</taxon>
        <taxon>Sordariomycetes</taxon>
        <taxon>Sordariomycetidae</taxon>
        <taxon>Ophiostomatales</taxon>
        <taxon>Ophiostomataceae</taxon>
        <taxon>Sporothrix</taxon>
    </lineage>
</organism>
<protein>
    <submittedName>
        <fullName evidence="2">Uncharacterized protein</fullName>
    </submittedName>
</protein>
<dbReference type="Proteomes" id="UP001642482">
    <property type="component" value="Unassembled WGS sequence"/>
</dbReference>
<reference evidence="2 3" key="1">
    <citation type="submission" date="2024-01" db="EMBL/GenBank/DDBJ databases">
        <authorList>
            <person name="Allen C."/>
            <person name="Tagirdzhanova G."/>
        </authorList>
    </citation>
    <scope>NUCLEOTIDE SEQUENCE [LARGE SCALE GENOMIC DNA]</scope>
</reference>
<accession>A0ABP0BXN4</accession>
<proteinExistence type="predicted"/>
<comment type="caution">
    <text evidence="2">The sequence shown here is derived from an EMBL/GenBank/DDBJ whole genome shotgun (WGS) entry which is preliminary data.</text>
</comment>